<accession>A0A498CJJ2</accession>
<feature type="signal peptide" evidence="1">
    <location>
        <begin position="1"/>
        <end position="23"/>
    </location>
</feature>
<evidence type="ECO:0000313" key="3">
    <source>
        <dbReference type="Proteomes" id="UP000276301"/>
    </source>
</evidence>
<reference evidence="2 3" key="1">
    <citation type="submission" date="2018-10" db="EMBL/GenBank/DDBJ databases">
        <title>Anaerotruncus faecis sp. nov., isolated from human feces.</title>
        <authorList>
            <person name="Wang Y.-J."/>
        </authorList>
    </citation>
    <scope>NUCLEOTIDE SEQUENCE [LARGE SCALE GENOMIC DNA]</scope>
    <source>
        <strain evidence="2 3">22A2-44</strain>
    </source>
</reference>
<evidence type="ECO:0000313" key="2">
    <source>
        <dbReference type="EMBL" id="RLL06960.1"/>
    </source>
</evidence>
<dbReference type="AlphaFoldDB" id="A0A498CJJ2"/>
<sequence>MKKLLAAILAAVTILSLAAPALAAGPAAGSQSYAIYKVTGNPVNGDGRQFNANDTVSPGQTIYYALPETMAAWVDSASNFRLSTRKTSNGKLIKSIKLVEKKLTGTSGASTVYIPNQQDPTGKDYAAYKTSERRAYLAVELADTAVPEEVKVQFTATFTAKKPVVLCYGKRKVSEGEFEKVQAVNDNGTTVNTLKYLRFFDGKQNDKLTLTGNLYVANPQEEGDATVEVGSKGVTIKPERNSVNEISFEGADTVATLTFRANNNPRKFLARLTTSWPTAALSNKFRNTDAVIRKFSPATIDATSRATLSLNNPFAYDEVDPEDVYIYTADSKGNLKDITRTVYYNSDEDAFELQTRTLTTYILSDKRVRTTTK</sequence>
<dbReference type="RefSeq" id="WP_121587677.1">
    <property type="nucleotide sequence ID" value="NZ_RCHT01000051.1"/>
</dbReference>
<organism evidence="2 3">
    <name type="scientific">Anaerotruncus massiliensis</name>
    <name type="common">ex Liu et al. 2021</name>
    <dbReference type="NCBI Taxonomy" id="2321404"/>
    <lineage>
        <taxon>Bacteria</taxon>
        <taxon>Bacillati</taxon>
        <taxon>Bacillota</taxon>
        <taxon>Clostridia</taxon>
        <taxon>Eubacteriales</taxon>
        <taxon>Oscillospiraceae</taxon>
        <taxon>Anaerotruncus</taxon>
    </lineage>
</organism>
<dbReference type="Proteomes" id="UP000276301">
    <property type="component" value="Unassembled WGS sequence"/>
</dbReference>
<keyword evidence="1" id="KW-0732">Signal</keyword>
<evidence type="ECO:0000256" key="1">
    <source>
        <dbReference type="SAM" id="SignalP"/>
    </source>
</evidence>
<keyword evidence="3" id="KW-1185">Reference proteome</keyword>
<gene>
    <name evidence="2" type="ORF">D4A47_13450</name>
</gene>
<name>A0A498CJJ2_9FIRM</name>
<dbReference type="EMBL" id="RCHT01000051">
    <property type="protein sequence ID" value="RLL06960.1"/>
    <property type="molecule type" value="Genomic_DNA"/>
</dbReference>
<protein>
    <submittedName>
        <fullName evidence="2">Uncharacterized protein</fullName>
    </submittedName>
</protein>
<feature type="chain" id="PRO_5019764020" evidence="1">
    <location>
        <begin position="24"/>
        <end position="373"/>
    </location>
</feature>
<comment type="caution">
    <text evidence="2">The sequence shown here is derived from an EMBL/GenBank/DDBJ whole genome shotgun (WGS) entry which is preliminary data.</text>
</comment>
<proteinExistence type="predicted"/>